<proteinExistence type="predicted"/>
<dbReference type="OrthoDB" id="6504585at2759"/>
<gene>
    <name evidence="3" type="ORF">HPB48_022652</name>
</gene>
<dbReference type="PANTHER" id="PTHR11733:SF167">
    <property type="entry name" value="FI17812P1-RELATED"/>
    <property type="match status" value="1"/>
</dbReference>
<dbReference type="InterPro" id="IPR000718">
    <property type="entry name" value="Peptidase_M13"/>
</dbReference>
<dbReference type="InterPro" id="IPR042089">
    <property type="entry name" value="Peptidase_M13_dom_2"/>
</dbReference>
<evidence type="ECO:0000256" key="2">
    <source>
        <dbReference type="SAM" id="Phobius"/>
    </source>
</evidence>
<accession>A0A9J6GN32</accession>
<feature type="compositionally biased region" description="Polar residues" evidence="1">
    <location>
        <begin position="1"/>
        <end position="19"/>
    </location>
</feature>
<evidence type="ECO:0000256" key="1">
    <source>
        <dbReference type="SAM" id="MobiDB-lite"/>
    </source>
</evidence>
<dbReference type="InterPro" id="IPR024079">
    <property type="entry name" value="MetalloPept_cat_dom_sf"/>
</dbReference>
<keyword evidence="2" id="KW-0812">Transmembrane</keyword>
<dbReference type="Proteomes" id="UP000821853">
    <property type="component" value="Chromosome 8"/>
</dbReference>
<dbReference type="GO" id="GO:0016485">
    <property type="term" value="P:protein processing"/>
    <property type="evidence" value="ECO:0007669"/>
    <property type="project" value="TreeGrafter"/>
</dbReference>
<dbReference type="Gene3D" id="1.10.1380.10">
    <property type="entry name" value="Neutral endopeptidase , domain2"/>
    <property type="match status" value="2"/>
</dbReference>
<dbReference type="GO" id="GO:0004222">
    <property type="term" value="F:metalloendopeptidase activity"/>
    <property type="evidence" value="ECO:0007669"/>
    <property type="project" value="InterPro"/>
</dbReference>
<dbReference type="PROSITE" id="PS51885">
    <property type="entry name" value="NEPRILYSIN"/>
    <property type="match status" value="1"/>
</dbReference>
<reference evidence="3 4" key="1">
    <citation type="journal article" date="2020" name="Cell">
        <title>Large-Scale Comparative Analyses of Tick Genomes Elucidate Their Genetic Diversity and Vector Capacities.</title>
        <authorList>
            <consortium name="Tick Genome and Microbiome Consortium (TIGMIC)"/>
            <person name="Jia N."/>
            <person name="Wang J."/>
            <person name="Shi W."/>
            <person name="Du L."/>
            <person name="Sun Y."/>
            <person name="Zhan W."/>
            <person name="Jiang J.F."/>
            <person name="Wang Q."/>
            <person name="Zhang B."/>
            <person name="Ji P."/>
            <person name="Bell-Sakyi L."/>
            <person name="Cui X.M."/>
            <person name="Yuan T.T."/>
            <person name="Jiang B.G."/>
            <person name="Yang W.F."/>
            <person name="Lam T.T."/>
            <person name="Chang Q.C."/>
            <person name="Ding S.J."/>
            <person name="Wang X.J."/>
            <person name="Zhu J.G."/>
            <person name="Ruan X.D."/>
            <person name="Zhao L."/>
            <person name="Wei J.T."/>
            <person name="Ye R.Z."/>
            <person name="Que T.C."/>
            <person name="Du C.H."/>
            <person name="Zhou Y.H."/>
            <person name="Cheng J.X."/>
            <person name="Dai P.F."/>
            <person name="Guo W.B."/>
            <person name="Han X.H."/>
            <person name="Huang E.J."/>
            <person name="Li L.F."/>
            <person name="Wei W."/>
            <person name="Gao Y.C."/>
            <person name="Liu J.Z."/>
            <person name="Shao H.Z."/>
            <person name="Wang X."/>
            <person name="Wang C.C."/>
            <person name="Yang T.C."/>
            <person name="Huo Q.B."/>
            <person name="Li W."/>
            <person name="Chen H.Y."/>
            <person name="Chen S.E."/>
            <person name="Zhou L.G."/>
            <person name="Ni X.B."/>
            <person name="Tian J.H."/>
            <person name="Sheng Y."/>
            <person name="Liu T."/>
            <person name="Pan Y.S."/>
            <person name="Xia L.Y."/>
            <person name="Li J."/>
            <person name="Zhao F."/>
            <person name="Cao W.C."/>
        </authorList>
    </citation>
    <scope>NUCLEOTIDE SEQUENCE [LARGE SCALE GENOMIC DNA]</scope>
    <source>
        <strain evidence="3">HaeL-2018</strain>
    </source>
</reference>
<sequence>MANPGAQPTPSKIQLTQDSPAPAKLSGSSAKPMRSGRTSPEHGKASRLPRQRRSSTRSPKGSHTKETIEKSTPGKRSRQTAVEGSPKVPSIAMAAAPLTLPQDRRAPKDYPKAHQEFQSPKTPAVFKEGMAPEITVSAKGPIPHDPDFTPLTSDQTQVSEASAAQGAGTLSGQQPPEKPAIQWLQLVLASVFGVCLAAVLLLYLINPARSRGGERDRGLCQSQGCLGHAELIDRHVNRSVDPCHDFKAFACSRWTDGADPNGYGTALMSRHMTAWFKDFKEMLENGTKLIPFGVRPLRMFELCMSDVDEASTMIGIRELQDFMRELRIPWPAPPFSGVEPLGVLLDLAYNWNLGFWFEASPLTATNVQNPRTWSLLIEPGSFVGSRAAQHQTVVHAGAYTSYWNSLRHAFAVDSSTTHAEHSKVEEIAAREADILMALFKVTRSSTRHPARFAIRDIERYTPNISAAVWNHEQILEHIGCVFVPGLRAIADRKFLVSRYGSQAMADTKRHAYCATEVEATYRFLVTALYTKSRFSSEARAAIDFQLESVKEAALGIIASGRPTWADNSSRELLAAKVSNLRTLLWPPADLLHESKLLAMYGNVSANESCFAEHWFNVFYAKRALLHDPRLPTKLQCLKPDFDSPFPEIPAIEIAHAAFRHALGNDSALSRRVTLDYTEEQVFFITACFTLCSIPSLAGRFFGGDCNKAARNYAPIAEAFHCRDGASMKPKTPCSYFD</sequence>
<keyword evidence="2" id="KW-0472">Membrane</keyword>
<name>A0A9J6GN32_HAELO</name>
<feature type="compositionally biased region" description="Basic residues" evidence="1">
    <location>
        <begin position="45"/>
        <end position="55"/>
    </location>
</feature>
<dbReference type="GO" id="GO:0005886">
    <property type="term" value="C:plasma membrane"/>
    <property type="evidence" value="ECO:0007669"/>
    <property type="project" value="TreeGrafter"/>
</dbReference>
<dbReference type="SUPFAM" id="SSF55486">
    <property type="entry name" value="Metalloproteases ('zincins'), catalytic domain"/>
    <property type="match status" value="1"/>
</dbReference>
<organism evidence="3 4">
    <name type="scientific">Haemaphysalis longicornis</name>
    <name type="common">Bush tick</name>
    <dbReference type="NCBI Taxonomy" id="44386"/>
    <lineage>
        <taxon>Eukaryota</taxon>
        <taxon>Metazoa</taxon>
        <taxon>Ecdysozoa</taxon>
        <taxon>Arthropoda</taxon>
        <taxon>Chelicerata</taxon>
        <taxon>Arachnida</taxon>
        <taxon>Acari</taxon>
        <taxon>Parasitiformes</taxon>
        <taxon>Ixodida</taxon>
        <taxon>Ixodoidea</taxon>
        <taxon>Ixodidae</taxon>
        <taxon>Haemaphysalinae</taxon>
        <taxon>Haemaphysalis</taxon>
    </lineage>
</organism>
<keyword evidence="4" id="KW-1185">Reference proteome</keyword>
<evidence type="ECO:0000313" key="3">
    <source>
        <dbReference type="EMBL" id="KAH9379838.1"/>
    </source>
</evidence>
<dbReference type="PANTHER" id="PTHR11733">
    <property type="entry name" value="ZINC METALLOPROTEASE FAMILY M13 NEPRILYSIN-RELATED"/>
    <property type="match status" value="1"/>
</dbReference>
<feature type="region of interest" description="Disordered" evidence="1">
    <location>
        <begin position="1"/>
        <end position="91"/>
    </location>
</feature>
<evidence type="ECO:0008006" key="5">
    <source>
        <dbReference type="Google" id="ProtNLM"/>
    </source>
</evidence>
<comment type="caution">
    <text evidence="3">The sequence shown here is derived from an EMBL/GenBank/DDBJ whole genome shotgun (WGS) entry which is preliminary data.</text>
</comment>
<evidence type="ECO:0000313" key="4">
    <source>
        <dbReference type="Proteomes" id="UP000821853"/>
    </source>
</evidence>
<dbReference type="AlphaFoldDB" id="A0A9J6GN32"/>
<keyword evidence="2" id="KW-1133">Transmembrane helix</keyword>
<feature type="transmembrane region" description="Helical" evidence="2">
    <location>
        <begin position="183"/>
        <end position="205"/>
    </location>
</feature>
<dbReference type="VEuPathDB" id="VectorBase:HLOH_042858"/>
<protein>
    <recommendedName>
        <fullName evidence="5">Endothelin-converting enzyme</fullName>
    </recommendedName>
</protein>
<feature type="region of interest" description="Disordered" evidence="1">
    <location>
        <begin position="150"/>
        <end position="174"/>
    </location>
</feature>
<dbReference type="Gene3D" id="3.40.390.10">
    <property type="entry name" value="Collagenase (Catalytic Domain)"/>
    <property type="match status" value="3"/>
</dbReference>
<dbReference type="EMBL" id="JABSTR010000010">
    <property type="protein sequence ID" value="KAH9379838.1"/>
    <property type="molecule type" value="Genomic_DNA"/>
</dbReference>